<evidence type="ECO:0000256" key="1">
    <source>
        <dbReference type="SAM" id="Phobius"/>
    </source>
</evidence>
<sequence length="60" mass="7016">MRHIVYIALSIFFGLASLISFWLAIYLKDMFFILIGVLLVIITILIFLEVRKTKNDPFSH</sequence>
<keyword evidence="1" id="KW-1133">Transmembrane helix</keyword>
<organism evidence="2 3">
    <name type="scientific">Acinetobacter bohemicus</name>
    <dbReference type="NCBI Taxonomy" id="1435036"/>
    <lineage>
        <taxon>Bacteria</taxon>
        <taxon>Pseudomonadati</taxon>
        <taxon>Pseudomonadota</taxon>
        <taxon>Gammaproteobacteria</taxon>
        <taxon>Moraxellales</taxon>
        <taxon>Moraxellaceae</taxon>
        <taxon>Acinetobacter</taxon>
    </lineage>
</organism>
<evidence type="ECO:0000313" key="3">
    <source>
        <dbReference type="Proteomes" id="UP000182827"/>
    </source>
</evidence>
<keyword evidence="1" id="KW-0472">Membrane</keyword>
<dbReference type="AlphaFoldDB" id="A0A1I6V1Y7"/>
<accession>A0A1I6V1Y7</accession>
<keyword evidence="1" id="KW-0812">Transmembrane</keyword>
<reference evidence="3" key="1">
    <citation type="submission" date="2016-10" db="EMBL/GenBank/DDBJ databases">
        <authorList>
            <person name="Varghese N."/>
            <person name="Submissions S."/>
        </authorList>
    </citation>
    <scope>NUCLEOTIDE SEQUENCE [LARGE SCALE GENOMIC DNA]</scope>
    <source>
        <strain evidence="3">ANC 5076</strain>
    </source>
</reference>
<proteinExistence type="predicted"/>
<name>A0A1I6V1Y7_9GAMM</name>
<dbReference type="Proteomes" id="UP000182827">
    <property type="component" value="Unassembled WGS sequence"/>
</dbReference>
<feature type="transmembrane region" description="Helical" evidence="1">
    <location>
        <begin position="31"/>
        <end position="50"/>
    </location>
</feature>
<dbReference type="EMBL" id="FOZU01000020">
    <property type="protein sequence ID" value="SFT07672.1"/>
    <property type="molecule type" value="Genomic_DNA"/>
</dbReference>
<dbReference type="RefSeq" id="WP_074947041.1">
    <property type="nucleotide sequence ID" value="NZ_CAJJDZ010000001.1"/>
</dbReference>
<keyword evidence="3" id="KW-1185">Reference proteome</keyword>
<protein>
    <submittedName>
        <fullName evidence="2">Uncharacterized protein</fullName>
    </submittedName>
</protein>
<evidence type="ECO:0000313" key="2">
    <source>
        <dbReference type="EMBL" id="SFT07672.1"/>
    </source>
</evidence>
<feature type="transmembrane region" description="Helical" evidence="1">
    <location>
        <begin position="5"/>
        <end position="25"/>
    </location>
</feature>
<gene>
    <name evidence="2" type="ORF">SAMN05444586_102027</name>
</gene>